<dbReference type="InterPro" id="IPR036388">
    <property type="entry name" value="WH-like_DNA-bd_sf"/>
</dbReference>
<evidence type="ECO:0000313" key="6">
    <source>
        <dbReference type="Proteomes" id="UP001056766"/>
    </source>
</evidence>
<dbReference type="Gene3D" id="3.30.70.920">
    <property type="match status" value="1"/>
</dbReference>
<dbReference type="PANTHER" id="PTHR43413">
    <property type="entry name" value="TRANSCRIPTIONAL REGULATOR, ASNC FAMILY"/>
    <property type="match status" value="1"/>
</dbReference>
<dbReference type="InterPro" id="IPR011008">
    <property type="entry name" value="Dimeric_a/b-barrel"/>
</dbReference>
<keyword evidence="1" id="KW-0805">Transcription regulation</keyword>
<dbReference type="InterPro" id="IPR019888">
    <property type="entry name" value="Tscrpt_reg_AsnC-like"/>
</dbReference>
<evidence type="ECO:0000259" key="4">
    <source>
        <dbReference type="PROSITE" id="PS50956"/>
    </source>
</evidence>
<dbReference type="PANTHER" id="PTHR43413:SF7">
    <property type="entry name" value="HTH-TYPE TRANSCRIPTIONAL REGULATOR PTR2"/>
    <property type="match status" value="1"/>
</dbReference>
<dbReference type="EMBL" id="JAGSOI010000001">
    <property type="protein sequence ID" value="MCM1985435.1"/>
    <property type="molecule type" value="Genomic_DNA"/>
</dbReference>
<dbReference type="AlphaFoldDB" id="A0A9E5D7W4"/>
<organism evidence="5 6">
    <name type="scientific">Methanococcoides seepicolus</name>
    <dbReference type="NCBI Taxonomy" id="2828780"/>
    <lineage>
        <taxon>Archaea</taxon>
        <taxon>Methanobacteriati</taxon>
        <taxon>Methanobacteriota</taxon>
        <taxon>Stenosarchaea group</taxon>
        <taxon>Methanomicrobia</taxon>
        <taxon>Methanosarcinales</taxon>
        <taxon>Methanosarcinaceae</taxon>
        <taxon>Methanococcoides</taxon>
    </lineage>
</organism>
<reference evidence="5" key="1">
    <citation type="journal article" date="2021" name="mSystems">
        <title>Bacteria and Archaea Synergistically Convert Glycine Betaine to Biogenic Methane in the Formosa Cold Seep of the South China Sea.</title>
        <authorList>
            <person name="Li L."/>
            <person name="Zhang W."/>
            <person name="Zhang S."/>
            <person name="Song L."/>
            <person name="Sun Q."/>
            <person name="Zhang H."/>
            <person name="Xiang H."/>
            <person name="Dong X."/>
        </authorList>
    </citation>
    <scope>NUCLEOTIDE SEQUENCE</scope>
    <source>
        <strain evidence="5">LLY</strain>
    </source>
</reference>
<dbReference type="RefSeq" id="WP_250866814.1">
    <property type="nucleotide sequence ID" value="NZ_JAGSOI010000001.1"/>
</dbReference>
<dbReference type="InterPro" id="IPR036390">
    <property type="entry name" value="WH_DNA-bd_sf"/>
</dbReference>
<keyword evidence="6" id="KW-1185">Reference proteome</keyword>
<dbReference type="Gene3D" id="1.10.10.10">
    <property type="entry name" value="Winged helix-like DNA-binding domain superfamily/Winged helix DNA-binding domain"/>
    <property type="match status" value="1"/>
</dbReference>
<reference evidence="5" key="2">
    <citation type="submission" date="2021-04" db="EMBL/GenBank/DDBJ databases">
        <authorList>
            <person name="Dong X."/>
        </authorList>
    </citation>
    <scope>NUCLEOTIDE SEQUENCE</scope>
    <source>
        <strain evidence="5">LLY</strain>
    </source>
</reference>
<evidence type="ECO:0000256" key="1">
    <source>
        <dbReference type="ARBA" id="ARBA00023015"/>
    </source>
</evidence>
<keyword evidence="2" id="KW-0238">DNA-binding</keyword>
<protein>
    <submittedName>
        <fullName evidence="5">Lrp/AsnC family transcriptional regulator</fullName>
    </submittedName>
</protein>
<dbReference type="PRINTS" id="PR00033">
    <property type="entry name" value="HTHASNC"/>
</dbReference>
<dbReference type="InterPro" id="IPR019887">
    <property type="entry name" value="Tscrpt_reg_AsnC/Lrp_C"/>
</dbReference>
<dbReference type="InterPro" id="IPR050684">
    <property type="entry name" value="HTH-Siroheme_Decarb"/>
</dbReference>
<dbReference type="SUPFAM" id="SSF54909">
    <property type="entry name" value="Dimeric alpha+beta barrel"/>
    <property type="match status" value="1"/>
</dbReference>
<comment type="caution">
    <text evidence="5">The sequence shown here is derived from an EMBL/GenBank/DDBJ whole genome shotgun (WGS) entry which is preliminary data.</text>
</comment>
<dbReference type="SUPFAM" id="SSF46785">
    <property type="entry name" value="Winged helix' DNA-binding domain"/>
    <property type="match status" value="1"/>
</dbReference>
<evidence type="ECO:0000313" key="5">
    <source>
        <dbReference type="EMBL" id="MCM1985435.1"/>
    </source>
</evidence>
<gene>
    <name evidence="5" type="ORF">KDK67_00140</name>
</gene>
<evidence type="ECO:0000256" key="2">
    <source>
        <dbReference type="ARBA" id="ARBA00023125"/>
    </source>
</evidence>
<dbReference type="PROSITE" id="PS50956">
    <property type="entry name" value="HTH_ASNC_2"/>
    <property type="match status" value="1"/>
</dbReference>
<accession>A0A9E5D7W4</accession>
<name>A0A9E5D7W4_9EURY</name>
<dbReference type="Proteomes" id="UP001056766">
    <property type="component" value="Unassembled WGS sequence"/>
</dbReference>
<dbReference type="GO" id="GO:0043565">
    <property type="term" value="F:sequence-specific DNA binding"/>
    <property type="evidence" value="ECO:0007669"/>
    <property type="project" value="InterPro"/>
</dbReference>
<feature type="domain" description="HTH asnC-type" evidence="4">
    <location>
        <begin position="1"/>
        <end position="62"/>
    </location>
</feature>
<sequence length="163" mass="18659">MDEQTRNILDILEDDARTSSEEIATLTGMTADEVSRKIEQLEKAKIIRKYKTIIDWDLAGDDYVYAIIELKISLERKLGYQAIAERLYKFPEVRSVRLLSGENDIAMTVRGKSMKRVAFFVAEKIATQEQVQSTSTHFVLKTYKEDGVILDEPEQVKKLVVSP</sequence>
<dbReference type="Pfam" id="PF01037">
    <property type="entry name" value="AsnC_trans_reg"/>
    <property type="match status" value="1"/>
</dbReference>
<keyword evidence="3" id="KW-0804">Transcription</keyword>
<dbReference type="SMART" id="SM00344">
    <property type="entry name" value="HTH_ASNC"/>
    <property type="match status" value="1"/>
</dbReference>
<dbReference type="InterPro" id="IPR000485">
    <property type="entry name" value="AsnC-type_HTH_dom"/>
</dbReference>
<dbReference type="Pfam" id="PF13412">
    <property type="entry name" value="HTH_24"/>
    <property type="match status" value="1"/>
</dbReference>
<proteinExistence type="predicted"/>
<evidence type="ECO:0000256" key="3">
    <source>
        <dbReference type="ARBA" id="ARBA00023163"/>
    </source>
</evidence>